<dbReference type="AlphaFoldDB" id="A0A1G7CL79"/>
<name>A0A1G7CL79_9FLAO</name>
<evidence type="ECO:0000259" key="1">
    <source>
        <dbReference type="PROSITE" id="PS51186"/>
    </source>
</evidence>
<dbReference type="CDD" id="cd04301">
    <property type="entry name" value="NAT_SF"/>
    <property type="match status" value="1"/>
</dbReference>
<dbReference type="GO" id="GO:0016747">
    <property type="term" value="F:acyltransferase activity, transferring groups other than amino-acyl groups"/>
    <property type="evidence" value="ECO:0007669"/>
    <property type="project" value="InterPro"/>
</dbReference>
<gene>
    <name evidence="2" type="ORF">SAMN04487992_1015</name>
</gene>
<dbReference type="Gene3D" id="3.40.630.30">
    <property type="match status" value="1"/>
</dbReference>
<dbReference type="EMBL" id="FNBD01000001">
    <property type="protein sequence ID" value="SDE39993.1"/>
    <property type="molecule type" value="Genomic_DNA"/>
</dbReference>
<feature type="domain" description="N-acetyltransferase" evidence="1">
    <location>
        <begin position="6"/>
        <end position="152"/>
    </location>
</feature>
<dbReference type="RefSeq" id="WP_074537023.1">
    <property type="nucleotide sequence ID" value="NZ_FNBD01000001.1"/>
</dbReference>
<dbReference type="eggNOG" id="COG0456">
    <property type="taxonomic scope" value="Bacteria"/>
</dbReference>
<evidence type="ECO:0000313" key="2">
    <source>
        <dbReference type="EMBL" id="SDE39993.1"/>
    </source>
</evidence>
<protein>
    <submittedName>
        <fullName evidence="2">Acetyltransferase (GNAT) family protein</fullName>
    </submittedName>
</protein>
<sequence length="152" mass="16992">MDKNTVTTLVSKLITAEETYPVRHPVLRKGRPIATCILAGDELSDTFHVGGFLEDKLVAVASFYNANHADHNFTETAQLRGMAVLDEYHGHGFGKQLLLSGEELLKKKEKTTVWMNARVSAVGFYTNLGYHKVGPIFEIPLVGEHYVMFKKI</sequence>
<organism evidence="2 3">
    <name type="scientific">Cellulophaga baltica</name>
    <dbReference type="NCBI Taxonomy" id="76594"/>
    <lineage>
        <taxon>Bacteria</taxon>
        <taxon>Pseudomonadati</taxon>
        <taxon>Bacteroidota</taxon>
        <taxon>Flavobacteriia</taxon>
        <taxon>Flavobacteriales</taxon>
        <taxon>Flavobacteriaceae</taxon>
        <taxon>Cellulophaga</taxon>
    </lineage>
</organism>
<evidence type="ECO:0000313" key="3">
    <source>
        <dbReference type="Proteomes" id="UP000182114"/>
    </source>
</evidence>
<dbReference type="SUPFAM" id="SSF55729">
    <property type="entry name" value="Acyl-CoA N-acyltransferases (Nat)"/>
    <property type="match status" value="1"/>
</dbReference>
<dbReference type="PROSITE" id="PS51186">
    <property type="entry name" value="GNAT"/>
    <property type="match status" value="1"/>
</dbReference>
<dbReference type="InterPro" id="IPR000182">
    <property type="entry name" value="GNAT_dom"/>
</dbReference>
<proteinExistence type="predicted"/>
<dbReference type="Pfam" id="PF00583">
    <property type="entry name" value="Acetyltransf_1"/>
    <property type="match status" value="1"/>
</dbReference>
<dbReference type="Proteomes" id="UP000182114">
    <property type="component" value="Unassembled WGS sequence"/>
</dbReference>
<reference evidence="3" key="1">
    <citation type="submission" date="2016-10" db="EMBL/GenBank/DDBJ databases">
        <authorList>
            <person name="Varghese N."/>
            <person name="Submissions S."/>
        </authorList>
    </citation>
    <scope>NUCLEOTIDE SEQUENCE [LARGE SCALE GENOMIC DNA]</scope>
    <source>
        <strain evidence="3">DSM 24729</strain>
    </source>
</reference>
<accession>A0A1G7CL79</accession>
<keyword evidence="3" id="KW-1185">Reference proteome</keyword>
<dbReference type="InterPro" id="IPR016181">
    <property type="entry name" value="Acyl_CoA_acyltransferase"/>
</dbReference>
<keyword evidence="2" id="KW-0808">Transferase</keyword>